<dbReference type="OrthoDB" id="7205167at2"/>
<proteinExistence type="predicted"/>
<dbReference type="Proteomes" id="UP000264589">
    <property type="component" value="Unassembled WGS sequence"/>
</dbReference>
<dbReference type="RefSeq" id="WP_116393059.1">
    <property type="nucleotide sequence ID" value="NZ_CAXQPM010000025.1"/>
</dbReference>
<dbReference type="InParanoid" id="A0A371RM28"/>
<organism evidence="1 2">
    <name type="scientific">Parvularcula marina</name>
    <dbReference type="NCBI Taxonomy" id="2292771"/>
    <lineage>
        <taxon>Bacteria</taxon>
        <taxon>Pseudomonadati</taxon>
        <taxon>Pseudomonadota</taxon>
        <taxon>Alphaproteobacteria</taxon>
        <taxon>Parvularculales</taxon>
        <taxon>Parvularculaceae</taxon>
        <taxon>Parvularcula</taxon>
    </lineage>
</organism>
<reference evidence="1 2" key="1">
    <citation type="submission" date="2018-08" db="EMBL/GenBank/DDBJ databases">
        <title>Parvularcula sp. SM1705, isolated from surface water of the South Sea China.</title>
        <authorList>
            <person name="Sun L."/>
        </authorList>
    </citation>
    <scope>NUCLEOTIDE SEQUENCE [LARGE SCALE GENOMIC DNA]</scope>
    <source>
        <strain evidence="1 2">SM1705</strain>
    </source>
</reference>
<accession>A0A371RM28</accession>
<gene>
    <name evidence="1" type="ORF">DX908_10185</name>
</gene>
<name>A0A371RM28_9PROT</name>
<keyword evidence="2" id="KW-1185">Reference proteome</keyword>
<dbReference type="InterPro" id="IPR009531">
    <property type="entry name" value="DUF1150"/>
</dbReference>
<dbReference type="EMBL" id="QUQO01000001">
    <property type="protein sequence ID" value="RFB06426.1"/>
    <property type="molecule type" value="Genomic_DNA"/>
</dbReference>
<evidence type="ECO:0000313" key="1">
    <source>
        <dbReference type="EMBL" id="RFB06426.1"/>
    </source>
</evidence>
<dbReference type="Pfam" id="PF06620">
    <property type="entry name" value="DUF1150"/>
    <property type="match status" value="1"/>
</dbReference>
<dbReference type="AlphaFoldDB" id="A0A371RM28"/>
<comment type="caution">
    <text evidence="1">The sequence shown here is derived from an EMBL/GenBank/DDBJ whole genome shotgun (WGS) entry which is preliminary data.</text>
</comment>
<protein>
    <submittedName>
        <fullName evidence="1">DUF1150 domain-containing protein</fullName>
    </submittedName>
</protein>
<evidence type="ECO:0000313" key="2">
    <source>
        <dbReference type="Proteomes" id="UP000264589"/>
    </source>
</evidence>
<sequence length="78" mass="8814">MTNNPLANHKICYVRPVMARDVRDEIERESEDLSDAFSDDSILYALHGEDGARIALMSDREIAFAAARQHEMTPLSVH</sequence>